<feature type="region of interest" description="Disordered" evidence="1">
    <location>
        <begin position="1"/>
        <end position="28"/>
    </location>
</feature>
<feature type="compositionally biased region" description="Basic and acidic residues" evidence="1">
    <location>
        <begin position="12"/>
        <end position="28"/>
    </location>
</feature>
<reference evidence="3" key="1">
    <citation type="submission" date="2021-01" db="EMBL/GenBank/DDBJ databases">
        <authorList>
            <consortium name="Genoscope - CEA"/>
            <person name="William W."/>
        </authorList>
    </citation>
    <scope>NUCLEOTIDE SEQUENCE</scope>
</reference>
<accession>A0A8S1K6L1</accession>
<dbReference type="OMA" id="NQDREFA"/>
<dbReference type="InterPro" id="IPR015655">
    <property type="entry name" value="PP2C"/>
</dbReference>
<comment type="caution">
    <text evidence="3">The sequence shown here is derived from an EMBL/GenBank/DDBJ whole genome shotgun (WGS) entry which is preliminary data.</text>
</comment>
<dbReference type="FunFam" id="3.60.40.10:FF:000051">
    <property type="entry name" value="Protein phosphatase 2C-like protein"/>
    <property type="match status" value="1"/>
</dbReference>
<evidence type="ECO:0000313" key="3">
    <source>
        <dbReference type="EMBL" id="CAD8046008.1"/>
    </source>
</evidence>
<proteinExistence type="predicted"/>
<organism evidence="3 4">
    <name type="scientific">Paramecium primaurelia</name>
    <dbReference type="NCBI Taxonomy" id="5886"/>
    <lineage>
        <taxon>Eukaryota</taxon>
        <taxon>Sar</taxon>
        <taxon>Alveolata</taxon>
        <taxon>Ciliophora</taxon>
        <taxon>Intramacronucleata</taxon>
        <taxon>Oligohymenophorea</taxon>
        <taxon>Peniculida</taxon>
        <taxon>Parameciidae</taxon>
        <taxon>Paramecium</taxon>
    </lineage>
</organism>
<feature type="compositionally biased region" description="Polar residues" evidence="1">
    <location>
        <begin position="1"/>
        <end position="11"/>
    </location>
</feature>
<name>A0A8S1K6L1_PARPR</name>
<dbReference type="GO" id="GO:0004722">
    <property type="term" value="F:protein serine/threonine phosphatase activity"/>
    <property type="evidence" value="ECO:0007669"/>
    <property type="project" value="InterPro"/>
</dbReference>
<dbReference type="EMBL" id="CAJJDM010000007">
    <property type="protein sequence ID" value="CAD8046008.1"/>
    <property type="molecule type" value="Genomic_DNA"/>
</dbReference>
<dbReference type="PROSITE" id="PS51746">
    <property type="entry name" value="PPM_2"/>
    <property type="match status" value="1"/>
</dbReference>
<dbReference type="SMART" id="SM00332">
    <property type="entry name" value="PP2Cc"/>
    <property type="match status" value="1"/>
</dbReference>
<dbReference type="Proteomes" id="UP000688137">
    <property type="component" value="Unassembled WGS sequence"/>
</dbReference>
<dbReference type="AlphaFoldDB" id="A0A8S1K6L1"/>
<feature type="domain" description="PPM-type phosphatase" evidence="2">
    <location>
        <begin position="71"/>
        <end position="342"/>
    </location>
</feature>
<dbReference type="InterPro" id="IPR001932">
    <property type="entry name" value="PPM-type_phosphatase-like_dom"/>
</dbReference>
<keyword evidence="4" id="KW-1185">Reference proteome</keyword>
<protein>
    <recommendedName>
        <fullName evidence="2">PPM-type phosphatase domain-containing protein</fullName>
    </recommendedName>
</protein>
<dbReference type="PANTHER" id="PTHR47992">
    <property type="entry name" value="PROTEIN PHOSPHATASE"/>
    <property type="match status" value="1"/>
</dbReference>
<evidence type="ECO:0000259" key="2">
    <source>
        <dbReference type="PROSITE" id="PS51746"/>
    </source>
</evidence>
<dbReference type="CDD" id="cd00143">
    <property type="entry name" value="PP2Cc"/>
    <property type="match status" value="1"/>
</dbReference>
<evidence type="ECO:0000313" key="4">
    <source>
        <dbReference type="Proteomes" id="UP000688137"/>
    </source>
</evidence>
<dbReference type="Pfam" id="PF00481">
    <property type="entry name" value="PP2C"/>
    <property type="match status" value="1"/>
</dbReference>
<gene>
    <name evidence="3" type="ORF">PPRIM_AZ9-3.1.T0100137</name>
</gene>
<sequence length="347" mass="39460">MKLVNIHQSIRSKSENRRQTSREQTNTDHKYKLPQLMDKQISQKTFKKPPLQQKSRRIINSKIPKLEIQLYYGSLSKAGFDGFCEKTNQDREFAEIIDDEQGIFAVMDGHGTDGDQISTFVRDYFQQYAIKDFKTIDFVKLFANAHSNVASHSHFDSLMSGTTATLIVIRDQVIHCAWVGDSRAILCSRQQNKLITTDLSIDHKPHLLKEKKRIENQGGAVNTYKLQNGQSVGPSRVYIKGASFPGLAMSRSIGDQIAEQVGVSHVPDIKQHQITRDDLFIIIGSDGLWEFLDNNQIVEITHQYFLNNDPQGACQKLIQESKTQWKKFSEGVDDITVIVVFLQNSNT</sequence>
<evidence type="ECO:0000256" key="1">
    <source>
        <dbReference type="SAM" id="MobiDB-lite"/>
    </source>
</evidence>